<dbReference type="Proteomes" id="UP000887576">
    <property type="component" value="Unplaced"/>
</dbReference>
<dbReference type="WBParaSite" id="JU765_v2.g14289.t1">
    <property type="protein sequence ID" value="JU765_v2.g14289.t1"/>
    <property type="gene ID" value="JU765_v2.g14289"/>
</dbReference>
<accession>A0AC34Q985</accession>
<reference evidence="2" key="1">
    <citation type="submission" date="2022-11" db="UniProtKB">
        <authorList>
            <consortium name="WormBaseParasite"/>
        </authorList>
    </citation>
    <scope>IDENTIFICATION</scope>
</reference>
<proteinExistence type="predicted"/>
<protein>
    <submittedName>
        <fullName evidence="2">RNase H type-1 domain-containing protein</fullName>
    </submittedName>
</protein>
<organism evidence="1 2">
    <name type="scientific">Panagrolaimus sp. JU765</name>
    <dbReference type="NCBI Taxonomy" id="591449"/>
    <lineage>
        <taxon>Eukaryota</taxon>
        <taxon>Metazoa</taxon>
        <taxon>Ecdysozoa</taxon>
        <taxon>Nematoda</taxon>
        <taxon>Chromadorea</taxon>
        <taxon>Rhabditida</taxon>
        <taxon>Tylenchina</taxon>
        <taxon>Panagrolaimomorpha</taxon>
        <taxon>Panagrolaimoidea</taxon>
        <taxon>Panagrolaimidae</taxon>
        <taxon>Panagrolaimus</taxon>
    </lineage>
</organism>
<evidence type="ECO:0000313" key="2">
    <source>
        <dbReference type="WBParaSite" id="JU765_v2.g14289.t1"/>
    </source>
</evidence>
<name>A0AC34Q985_9BILA</name>
<evidence type="ECO:0000313" key="1">
    <source>
        <dbReference type="Proteomes" id="UP000887576"/>
    </source>
</evidence>
<sequence>MEVPVYIHGMCLEQEKSKEAHGCYGVYWREDSPANFADYVLFDATEHRAELYAVIRALQLAVVHHVRRIRIHSKFEYLAEVLPKLDDIAAQNWADENGDPIENQDLLERIYDLKSRVDFTIELPTTESDGMQKARGLAKNISTFFSKMIHA</sequence>